<evidence type="ECO:0000256" key="1">
    <source>
        <dbReference type="ARBA" id="ARBA00005964"/>
    </source>
</evidence>
<evidence type="ECO:0000256" key="3">
    <source>
        <dbReference type="ARBA" id="ARBA00022801"/>
    </source>
</evidence>
<proteinExistence type="inferred from homology"/>
<dbReference type="AlphaFoldDB" id="A0AAJ7DSY7"/>
<dbReference type="PANTHER" id="PTHR43142">
    <property type="entry name" value="CARBOXYLIC ESTER HYDROLASE"/>
    <property type="match status" value="1"/>
</dbReference>
<comment type="similarity">
    <text evidence="1 6">Belongs to the type-B carboxylesterase/lipase family.</text>
</comment>
<keyword evidence="3 6" id="KW-0378">Hydrolase</keyword>
<keyword evidence="8" id="KW-1185">Reference proteome</keyword>
<name>A0AAJ7DSY7_9HYME</name>
<protein>
    <recommendedName>
        <fullName evidence="6">Carboxylic ester hydrolase</fullName>
        <ecNumber evidence="6">3.1.1.-</ecNumber>
    </recommendedName>
</protein>
<evidence type="ECO:0000313" key="9">
    <source>
        <dbReference type="RefSeq" id="XP_011495826.1"/>
    </source>
</evidence>
<dbReference type="GO" id="GO:0052689">
    <property type="term" value="F:carboxylic ester hydrolase activity"/>
    <property type="evidence" value="ECO:0007669"/>
    <property type="project" value="UniProtKB-KW"/>
</dbReference>
<dbReference type="EC" id="3.1.1.-" evidence="6"/>
<sequence>MNNSVVVKIPCGSLRGVVERSFEGYDYCAFKGIPYAEPPVGQLRFRDPIPVKPWSGVRDATNFGPMCIQNDFMSRSIVGSDDCLYLNIYVKFVDPNNHLPVMVFIHGGGFIFGSGDDLFYGPDYLLRKDIVLVTFNYRLGVLGFLNFGHEVAPGNQGLKDQVMLLQWVNKNIKHFGGDPSNITIFGESAGGSSVHYLTLSSLATGLFHKAISHSGVACNPWACTSDIQNAYKLCKNLGKDSTDPKELVDFLRSIDCTKIIQAQENMRSYENRLYCTVVFGPGVDNKSKEPFMPIHPLKAMEKGINVPLIIGCNVCEGIMILPGLKDSIMEEFEHNFEKYLNPVSILLLQRIGITPNDLKHYYFGDEKMSLKNVNKYIEYCTDLHFLEGIHRVISFQTKKSSTSTYFYRFTYDKEFSIMKSFINSTLPGTAHFDDLQYIFSMRMYDLLNIKHAKPGTTAYRIIEQITEMWVNFAKFGKPTPVKCDLLPIDWLPVSSDKNFCTLNINEELKIENTISIDERLTKKKHTKNKL</sequence>
<evidence type="ECO:0000259" key="7">
    <source>
        <dbReference type="Pfam" id="PF00135"/>
    </source>
</evidence>
<feature type="domain" description="Carboxylesterase type B" evidence="7">
    <location>
        <begin position="4"/>
        <end position="510"/>
    </location>
</feature>
<dbReference type="PROSITE" id="PS00122">
    <property type="entry name" value="CARBOXYLESTERASE_B_1"/>
    <property type="match status" value="1"/>
</dbReference>
<dbReference type="PANTHER" id="PTHR43142:SF1">
    <property type="entry name" value="CARBOXYLIC ESTER HYDROLASE"/>
    <property type="match status" value="1"/>
</dbReference>
<evidence type="ECO:0000256" key="6">
    <source>
        <dbReference type="RuleBase" id="RU361235"/>
    </source>
</evidence>
<keyword evidence="2" id="KW-0719">Serine esterase</keyword>
<dbReference type="InterPro" id="IPR002018">
    <property type="entry name" value="CarbesteraseB"/>
</dbReference>
<dbReference type="InterPro" id="IPR019826">
    <property type="entry name" value="Carboxylesterase_B_AS"/>
</dbReference>
<evidence type="ECO:0000256" key="5">
    <source>
        <dbReference type="ARBA" id="ARBA00023180"/>
    </source>
</evidence>
<dbReference type="Gene3D" id="3.40.50.1820">
    <property type="entry name" value="alpha/beta hydrolase"/>
    <property type="match status" value="1"/>
</dbReference>
<dbReference type="GeneID" id="105360583"/>
<dbReference type="InterPro" id="IPR029058">
    <property type="entry name" value="AB_hydrolase_fold"/>
</dbReference>
<reference evidence="9" key="1">
    <citation type="submission" date="2025-08" db="UniProtKB">
        <authorList>
            <consortium name="RefSeq"/>
        </authorList>
    </citation>
    <scope>IDENTIFICATION</scope>
</reference>
<keyword evidence="5" id="KW-0325">Glycoprotein</keyword>
<organism evidence="8 9">
    <name type="scientific">Ceratosolen solmsi marchali</name>
    <dbReference type="NCBI Taxonomy" id="326594"/>
    <lineage>
        <taxon>Eukaryota</taxon>
        <taxon>Metazoa</taxon>
        <taxon>Ecdysozoa</taxon>
        <taxon>Arthropoda</taxon>
        <taxon>Hexapoda</taxon>
        <taxon>Insecta</taxon>
        <taxon>Pterygota</taxon>
        <taxon>Neoptera</taxon>
        <taxon>Endopterygota</taxon>
        <taxon>Hymenoptera</taxon>
        <taxon>Apocrita</taxon>
        <taxon>Proctotrupomorpha</taxon>
        <taxon>Chalcidoidea</taxon>
        <taxon>Agaonidae</taxon>
        <taxon>Agaoninae</taxon>
        <taxon>Ceratosolen</taxon>
    </lineage>
</organism>
<evidence type="ECO:0000256" key="2">
    <source>
        <dbReference type="ARBA" id="ARBA00022487"/>
    </source>
</evidence>
<dbReference type="SUPFAM" id="SSF53474">
    <property type="entry name" value="alpha/beta-Hydrolases"/>
    <property type="match status" value="1"/>
</dbReference>
<dbReference type="Proteomes" id="UP000695007">
    <property type="component" value="Unplaced"/>
</dbReference>
<accession>A0AAJ7DSY7</accession>
<dbReference type="RefSeq" id="XP_011495826.1">
    <property type="nucleotide sequence ID" value="XM_011497524.1"/>
</dbReference>
<dbReference type="Pfam" id="PF00135">
    <property type="entry name" value="COesterase"/>
    <property type="match status" value="1"/>
</dbReference>
<gene>
    <name evidence="9" type="primary">LOC105360583</name>
</gene>
<evidence type="ECO:0000256" key="4">
    <source>
        <dbReference type="ARBA" id="ARBA00023157"/>
    </source>
</evidence>
<evidence type="ECO:0000313" key="8">
    <source>
        <dbReference type="Proteomes" id="UP000695007"/>
    </source>
</evidence>
<keyword evidence="4" id="KW-1015">Disulfide bond</keyword>